<dbReference type="EMBL" id="MCFA01000004">
    <property type="protein sequence ID" value="ORY19067.1"/>
    <property type="molecule type" value="Genomic_DNA"/>
</dbReference>
<dbReference type="PROSITE" id="PS50157">
    <property type="entry name" value="ZINC_FINGER_C2H2_2"/>
    <property type="match status" value="2"/>
</dbReference>
<dbReference type="STRING" id="1231657.A0A1Y2A9S8"/>
<dbReference type="Pfam" id="PF12874">
    <property type="entry name" value="zf-met"/>
    <property type="match status" value="1"/>
</dbReference>
<feature type="domain" description="C2H2-type" evidence="2">
    <location>
        <begin position="34"/>
        <end position="63"/>
    </location>
</feature>
<comment type="caution">
    <text evidence="3">The sequence shown here is derived from an EMBL/GenBank/DDBJ whole genome shotgun (WGS) entry which is preliminary data.</text>
</comment>
<sequence>MYDDYECETCDKRFRTQPAANQHMDDTGHWEPQFECETCDKRFRTQPAANQHMNAVNHHKQHHWPRL</sequence>
<evidence type="ECO:0000256" key="1">
    <source>
        <dbReference type="PROSITE-ProRule" id="PRU00042"/>
    </source>
</evidence>
<dbReference type="PROSITE" id="PS00028">
    <property type="entry name" value="ZINC_FINGER_C2H2_1"/>
    <property type="match status" value="2"/>
</dbReference>
<dbReference type="InterPro" id="IPR041661">
    <property type="entry name" value="ZN622/Rei1/Reh1_Znf-C2H2"/>
</dbReference>
<dbReference type="Proteomes" id="UP000193144">
    <property type="component" value="Unassembled WGS sequence"/>
</dbReference>
<dbReference type="Gene3D" id="3.30.160.60">
    <property type="entry name" value="Classic Zinc Finger"/>
    <property type="match status" value="1"/>
</dbReference>
<protein>
    <recommendedName>
        <fullName evidence="2">C2H2-type domain-containing protein</fullName>
    </recommendedName>
</protein>
<evidence type="ECO:0000313" key="3">
    <source>
        <dbReference type="EMBL" id="ORY19067.1"/>
    </source>
</evidence>
<keyword evidence="1" id="KW-0479">Metal-binding</keyword>
<reference evidence="3 4" key="1">
    <citation type="submission" date="2016-07" db="EMBL/GenBank/DDBJ databases">
        <title>Pervasive Adenine N6-methylation of Active Genes in Fungi.</title>
        <authorList>
            <consortium name="DOE Joint Genome Institute"/>
            <person name="Mondo S.J."/>
            <person name="Dannebaum R.O."/>
            <person name="Kuo R.C."/>
            <person name="Labutti K."/>
            <person name="Haridas S."/>
            <person name="Kuo A."/>
            <person name="Salamov A."/>
            <person name="Ahrendt S.R."/>
            <person name="Lipzen A."/>
            <person name="Sullivan W."/>
            <person name="Andreopoulos W.B."/>
            <person name="Clum A."/>
            <person name="Lindquist E."/>
            <person name="Daum C."/>
            <person name="Ramamoorthy G.K."/>
            <person name="Gryganskyi A."/>
            <person name="Culley D."/>
            <person name="Magnuson J.K."/>
            <person name="James T.Y."/>
            <person name="O'Malley M.A."/>
            <person name="Stajich J.E."/>
            <person name="Spatafora J.W."/>
            <person name="Visel A."/>
            <person name="Grigoriev I.V."/>
        </authorList>
    </citation>
    <scope>NUCLEOTIDE SEQUENCE [LARGE SCALE GENOMIC DNA]</scope>
    <source>
        <strain evidence="3 4">CBS 115471</strain>
    </source>
</reference>
<feature type="domain" description="C2H2-type" evidence="2">
    <location>
        <begin position="5"/>
        <end position="29"/>
    </location>
</feature>
<accession>A0A1Y2A9S8</accession>
<dbReference type="OrthoDB" id="6077919at2759"/>
<dbReference type="SMART" id="SM00355">
    <property type="entry name" value="ZnF_C2H2"/>
    <property type="match status" value="2"/>
</dbReference>
<keyword evidence="1" id="KW-0862">Zinc</keyword>
<keyword evidence="1" id="KW-0863">Zinc-finger</keyword>
<dbReference type="Pfam" id="PF12756">
    <property type="entry name" value="zf-C2H2_2"/>
    <property type="match status" value="1"/>
</dbReference>
<keyword evidence="4" id="KW-1185">Reference proteome</keyword>
<dbReference type="InterPro" id="IPR013087">
    <property type="entry name" value="Znf_C2H2_type"/>
</dbReference>
<dbReference type="AlphaFoldDB" id="A0A1Y2A9S8"/>
<dbReference type="SUPFAM" id="SSF57667">
    <property type="entry name" value="beta-beta-alpha zinc fingers"/>
    <property type="match status" value="1"/>
</dbReference>
<dbReference type="InterPro" id="IPR036236">
    <property type="entry name" value="Znf_C2H2_sf"/>
</dbReference>
<evidence type="ECO:0000313" key="4">
    <source>
        <dbReference type="Proteomes" id="UP000193144"/>
    </source>
</evidence>
<organism evidence="3 4">
    <name type="scientific">Clohesyomyces aquaticus</name>
    <dbReference type="NCBI Taxonomy" id="1231657"/>
    <lineage>
        <taxon>Eukaryota</taxon>
        <taxon>Fungi</taxon>
        <taxon>Dikarya</taxon>
        <taxon>Ascomycota</taxon>
        <taxon>Pezizomycotina</taxon>
        <taxon>Dothideomycetes</taxon>
        <taxon>Pleosporomycetidae</taxon>
        <taxon>Pleosporales</taxon>
        <taxon>Lindgomycetaceae</taxon>
        <taxon>Clohesyomyces</taxon>
    </lineage>
</organism>
<dbReference type="GO" id="GO:0008270">
    <property type="term" value="F:zinc ion binding"/>
    <property type="evidence" value="ECO:0007669"/>
    <property type="project" value="UniProtKB-KW"/>
</dbReference>
<evidence type="ECO:0000259" key="2">
    <source>
        <dbReference type="PROSITE" id="PS50157"/>
    </source>
</evidence>
<name>A0A1Y2A9S8_9PLEO</name>
<gene>
    <name evidence="3" type="ORF">BCR34DRAFT_553227</name>
</gene>
<proteinExistence type="predicted"/>